<dbReference type="InterPro" id="IPR020596">
    <property type="entry name" value="rRNA_Ade_Mease_Trfase_CS"/>
</dbReference>
<evidence type="ECO:0000256" key="5">
    <source>
        <dbReference type="ARBA" id="ARBA00022691"/>
    </source>
</evidence>
<proteinExistence type="inferred from homology"/>
<sequence length="277" mass="32099">MISSKKYVDETLKKYQIQAKPSLGQNFLVEEKIVDTMIHQLNLNSQSIVLEIGPGLGALTEKLVALAKHVYAIEIDNRMCAILKETLGQHTNLTIIHHDFLKFDFTTWLKNIDTSHLSIVSNLPYYVTSAILNKLIFNAIPFSSLMVMMQKEVGKKLINPQLKEKSPLHVILDYQYNLSIVEYVSKNAYLPRPNIDSIVLKITPKTPKIKVHNEMFFYQLIKHLFQERRKTLVNNLQAYFPTKEETILFLNQRNITCEKRIEQLSLDEIIEICNHLC</sequence>
<organism evidence="10 11">
    <name type="scientific">Candidatus Caccosoma faecigallinarum</name>
    <dbReference type="NCBI Taxonomy" id="2840720"/>
    <lineage>
        <taxon>Bacteria</taxon>
        <taxon>Bacillati</taxon>
        <taxon>Bacillota</taxon>
        <taxon>Bacillota incertae sedis</taxon>
        <taxon>Candidatus Caccosoma</taxon>
    </lineage>
</organism>
<feature type="binding site" evidence="7 8">
    <location>
        <position position="28"/>
    </location>
    <ligand>
        <name>S-adenosyl-L-methionine</name>
        <dbReference type="ChEBI" id="CHEBI:59789"/>
    </ligand>
</feature>
<feature type="binding site" evidence="7 8">
    <location>
        <position position="26"/>
    </location>
    <ligand>
        <name>S-adenosyl-L-methionine</name>
        <dbReference type="ChEBI" id="CHEBI:59789"/>
    </ligand>
</feature>
<feature type="domain" description="Ribosomal RNA adenine methylase transferase N-terminal" evidence="9">
    <location>
        <begin position="33"/>
        <end position="206"/>
    </location>
</feature>
<dbReference type="Gene3D" id="1.10.8.100">
    <property type="entry name" value="Ribosomal RNA adenine dimethylase-like, domain 2"/>
    <property type="match status" value="1"/>
</dbReference>
<comment type="caution">
    <text evidence="10">The sequence shown here is derived from an EMBL/GenBank/DDBJ whole genome shotgun (WGS) entry which is preliminary data.</text>
</comment>
<keyword evidence="1 7" id="KW-0963">Cytoplasm</keyword>
<dbReference type="SMART" id="SM00650">
    <property type="entry name" value="rADc"/>
    <property type="match status" value="1"/>
</dbReference>
<feature type="binding site" evidence="7 8">
    <location>
        <position position="122"/>
    </location>
    <ligand>
        <name>S-adenosyl-L-methionine</name>
        <dbReference type="ChEBI" id="CHEBI:59789"/>
    </ligand>
</feature>
<evidence type="ECO:0000256" key="4">
    <source>
        <dbReference type="ARBA" id="ARBA00022679"/>
    </source>
</evidence>
<dbReference type="InterPro" id="IPR023165">
    <property type="entry name" value="rRNA_Ade_diMease-like_C"/>
</dbReference>
<keyword evidence="5 7" id="KW-0949">S-adenosyl-L-methionine</keyword>
<feature type="binding site" evidence="7 8">
    <location>
        <position position="74"/>
    </location>
    <ligand>
        <name>S-adenosyl-L-methionine</name>
        <dbReference type="ChEBI" id="CHEBI:59789"/>
    </ligand>
</feature>
<dbReference type="InterPro" id="IPR029063">
    <property type="entry name" value="SAM-dependent_MTases_sf"/>
</dbReference>
<keyword evidence="3 7" id="KW-0489">Methyltransferase</keyword>
<dbReference type="InterPro" id="IPR001737">
    <property type="entry name" value="KsgA/Erm"/>
</dbReference>
<dbReference type="GO" id="GO:0052908">
    <property type="term" value="F:16S rRNA (adenine(1518)-N(6)/adenine(1519)-N(6))-dimethyltransferase activity"/>
    <property type="evidence" value="ECO:0007669"/>
    <property type="project" value="UniProtKB-EC"/>
</dbReference>
<dbReference type="EC" id="2.1.1.182" evidence="7"/>
<comment type="catalytic activity">
    <reaction evidence="7">
        <text>adenosine(1518)/adenosine(1519) in 16S rRNA + 4 S-adenosyl-L-methionine = N(6)-dimethyladenosine(1518)/N(6)-dimethyladenosine(1519) in 16S rRNA + 4 S-adenosyl-L-homocysteine + 4 H(+)</text>
        <dbReference type="Rhea" id="RHEA:19609"/>
        <dbReference type="Rhea" id="RHEA-COMP:10232"/>
        <dbReference type="Rhea" id="RHEA-COMP:10233"/>
        <dbReference type="ChEBI" id="CHEBI:15378"/>
        <dbReference type="ChEBI" id="CHEBI:57856"/>
        <dbReference type="ChEBI" id="CHEBI:59789"/>
        <dbReference type="ChEBI" id="CHEBI:74411"/>
        <dbReference type="ChEBI" id="CHEBI:74493"/>
        <dbReference type="EC" id="2.1.1.182"/>
    </reaction>
</comment>
<dbReference type="PANTHER" id="PTHR11727:SF7">
    <property type="entry name" value="DIMETHYLADENOSINE TRANSFERASE-RELATED"/>
    <property type="match status" value="1"/>
</dbReference>
<keyword evidence="4 7" id="KW-0808">Transferase</keyword>
<dbReference type="HAMAP" id="MF_00607">
    <property type="entry name" value="16SrRNA_methyltr_A"/>
    <property type="match status" value="1"/>
</dbReference>
<accession>A0A9D1G7Y6</accession>
<evidence type="ECO:0000256" key="1">
    <source>
        <dbReference type="ARBA" id="ARBA00022490"/>
    </source>
</evidence>
<name>A0A9D1G7Y6_9FIRM</name>
<dbReference type="Pfam" id="PF00398">
    <property type="entry name" value="RrnaAD"/>
    <property type="match status" value="1"/>
</dbReference>
<evidence type="ECO:0000256" key="7">
    <source>
        <dbReference type="HAMAP-Rule" id="MF_00607"/>
    </source>
</evidence>
<dbReference type="CDD" id="cd02440">
    <property type="entry name" value="AdoMet_MTases"/>
    <property type="match status" value="1"/>
</dbReference>
<keyword evidence="6 7" id="KW-0694">RNA-binding</keyword>
<dbReference type="PROSITE" id="PS51689">
    <property type="entry name" value="SAM_RNA_A_N6_MT"/>
    <property type="match status" value="1"/>
</dbReference>
<dbReference type="NCBIfam" id="TIGR00755">
    <property type="entry name" value="ksgA"/>
    <property type="match status" value="1"/>
</dbReference>
<dbReference type="GO" id="GO:0005829">
    <property type="term" value="C:cytosol"/>
    <property type="evidence" value="ECO:0007669"/>
    <property type="project" value="TreeGrafter"/>
</dbReference>
<dbReference type="GO" id="GO:0003723">
    <property type="term" value="F:RNA binding"/>
    <property type="evidence" value="ECO:0007669"/>
    <property type="project" value="UniProtKB-UniRule"/>
</dbReference>
<keyword evidence="2 7" id="KW-0698">rRNA processing</keyword>
<evidence type="ECO:0000256" key="2">
    <source>
        <dbReference type="ARBA" id="ARBA00022552"/>
    </source>
</evidence>
<evidence type="ECO:0000313" key="10">
    <source>
        <dbReference type="EMBL" id="HIT17017.1"/>
    </source>
</evidence>
<evidence type="ECO:0000259" key="9">
    <source>
        <dbReference type="SMART" id="SM00650"/>
    </source>
</evidence>
<feature type="binding site" evidence="7 8">
    <location>
        <position position="53"/>
    </location>
    <ligand>
        <name>S-adenosyl-L-methionine</name>
        <dbReference type="ChEBI" id="CHEBI:59789"/>
    </ligand>
</feature>
<dbReference type="PANTHER" id="PTHR11727">
    <property type="entry name" value="DIMETHYLADENOSINE TRANSFERASE"/>
    <property type="match status" value="1"/>
</dbReference>
<dbReference type="InterPro" id="IPR020598">
    <property type="entry name" value="rRNA_Ade_methylase_Trfase_N"/>
</dbReference>
<dbReference type="PROSITE" id="PS01131">
    <property type="entry name" value="RRNA_A_DIMETH"/>
    <property type="match status" value="1"/>
</dbReference>
<comment type="similarity">
    <text evidence="7">Belongs to the class I-like SAM-binding methyltransferase superfamily. rRNA adenine N(6)-methyltransferase family. RsmA subfamily.</text>
</comment>
<dbReference type="InterPro" id="IPR011530">
    <property type="entry name" value="rRNA_adenine_dimethylase"/>
</dbReference>
<dbReference type="Gene3D" id="3.40.50.150">
    <property type="entry name" value="Vaccinia Virus protein VP39"/>
    <property type="match status" value="1"/>
</dbReference>
<dbReference type="EMBL" id="DVKI01000042">
    <property type="protein sequence ID" value="HIT17017.1"/>
    <property type="molecule type" value="Genomic_DNA"/>
</dbReference>
<dbReference type="SUPFAM" id="SSF53335">
    <property type="entry name" value="S-adenosyl-L-methionine-dependent methyltransferases"/>
    <property type="match status" value="1"/>
</dbReference>
<comment type="function">
    <text evidence="7">Specifically dimethylates two adjacent adenosines (A1518 and A1519) in the loop of a conserved hairpin near the 3'-end of 16S rRNA in the 30S particle. May play a critical role in biogenesis of 30S subunits.</text>
</comment>
<feature type="binding site" evidence="7 8">
    <location>
        <position position="99"/>
    </location>
    <ligand>
        <name>S-adenosyl-L-methionine</name>
        <dbReference type="ChEBI" id="CHEBI:59789"/>
    </ligand>
</feature>
<evidence type="ECO:0000256" key="8">
    <source>
        <dbReference type="PROSITE-ProRule" id="PRU01026"/>
    </source>
</evidence>
<dbReference type="Proteomes" id="UP000886893">
    <property type="component" value="Unassembled WGS sequence"/>
</dbReference>
<evidence type="ECO:0000256" key="6">
    <source>
        <dbReference type="ARBA" id="ARBA00022884"/>
    </source>
</evidence>
<comment type="subcellular location">
    <subcellularLocation>
        <location evidence="7">Cytoplasm</location>
    </subcellularLocation>
</comment>
<evidence type="ECO:0000313" key="11">
    <source>
        <dbReference type="Proteomes" id="UP000886893"/>
    </source>
</evidence>
<gene>
    <name evidence="7 10" type="primary">rsmA</name>
    <name evidence="7" type="synonym">ksgA</name>
    <name evidence="10" type="ORF">IAD04_01380</name>
</gene>
<protein>
    <recommendedName>
        <fullName evidence="7">Ribosomal RNA small subunit methyltransferase A</fullName>
        <ecNumber evidence="7">2.1.1.182</ecNumber>
    </recommendedName>
    <alternativeName>
        <fullName evidence="7">16S rRNA (adenine(1518)-N(6)/adenine(1519)-N(6))-dimethyltransferase</fullName>
    </alternativeName>
    <alternativeName>
        <fullName evidence="7">16S rRNA dimethyladenosine transferase</fullName>
    </alternativeName>
    <alternativeName>
        <fullName evidence="7">16S rRNA dimethylase</fullName>
    </alternativeName>
    <alternativeName>
        <fullName evidence="7">S-adenosylmethionine-6-N', N'-adenosyl(rRNA) dimethyltransferase</fullName>
    </alternativeName>
</protein>
<dbReference type="AlphaFoldDB" id="A0A9D1G7Y6"/>
<reference evidence="10" key="2">
    <citation type="journal article" date="2021" name="PeerJ">
        <title>Extensive microbial diversity within the chicken gut microbiome revealed by metagenomics and culture.</title>
        <authorList>
            <person name="Gilroy R."/>
            <person name="Ravi A."/>
            <person name="Getino M."/>
            <person name="Pursley I."/>
            <person name="Horton D.L."/>
            <person name="Alikhan N.F."/>
            <person name="Baker D."/>
            <person name="Gharbi K."/>
            <person name="Hall N."/>
            <person name="Watson M."/>
            <person name="Adriaenssens E.M."/>
            <person name="Foster-Nyarko E."/>
            <person name="Jarju S."/>
            <person name="Secka A."/>
            <person name="Antonio M."/>
            <person name="Oren A."/>
            <person name="Chaudhuri R.R."/>
            <person name="La Ragione R."/>
            <person name="Hildebrand F."/>
            <person name="Pallen M.J."/>
        </authorList>
    </citation>
    <scope>NUCLEOTIDE SEQUENCE</scope>
    <source>
        <strain evidence="10">14508</strain>
    </source>
</reference>
<reference evidence="10" key="1">
    <citation type="submission" date="2020-10" db="EMBL/GenBank/DDBJ databases">
        <authorList>
            <person name="Gilroy R."/>
        </authorList>
    </citation>
    <scope>NUCLEOTIDE SEQUENCE</scope>
    <source>
        <strain evidence="10">14508</strain>
    </source>
</reference>
<evidence type="ECO:0000256" key="3">
    <source>
        <dbReference type="ARBA" id="ARBA00022603"/>
    </source>
</evidence>